<dbReference type="Gene3D" id="3.90.180.10">
    <property type="entry name" value="Medium-chain alcohol dehydrogenases, catalytic domain"/>
    <property type="match status" value="1"/>
</dbReference>
<keyword evidence="4 7" id="KW-0479">Metal-binding</keyword>
<dbReference type="Proteomes" id="UP001500893">
    <property type="component" value="Unassembled WGS sequence"/>
</dbReference>
<comment type="caution">
    <text evidence="10">The sequence shown here is derived from an EMBL/GenBank/DDBJ whole genome shotgun (WGS) entry which is preliminary data.</text>
</comment>
<evidence type="ECO:0000256" key="4">
    <source>
        <dbReference type="ARBA" id="ARBA00022723"/>
    </source>
</evidence>
<feature type="compositionally biased region" description="Gly residues" evidence="8">
    <location>
        <begin position="342"/>
        <end position="353"/>
    </location>
</feature>
<keyword evidence="5 7" id="KW-0862">Zinc</keyword>
<dbReference type="Gene3D" id="3.40.50.720">
    <property type="entry name" value="NAD(P)-binding Rossmann-like Domain"/>
    <property type="match status" value="1"/>
</dbReference>
<name>A0ABP6NRK9_9ACTN</name>
<dbReference type="InterPro" id="IPR036291">
    <property type="entry name" value="NAD(P)-bd_dom_sf"/>
</dbReference>
<evidence type="ECO:0000256" key="5">
    <source>
        <dbReference type="ARBA" id="ARBA00022833"/>
    </source>
</evidence>
<dbReference type="InterPro" id="IPR013149">
    <property type="entry name" value="ADH-like_C"/>
</dbReference>
<feature type="compositionally biased region" description="Basic residues" evidence="8">
    <location>
        <begin position="354"/>
        <end position="365"/>
    </location>
</feature>
<evidence type="ECO:0000256" key="8">
    <source>
        <dbReference type="SAM" id="MobiDB-lite"/>
    </source>
</evidence>
<dbReference type="SUPFAM" id="SSF51735">
    <property type="entry name" value="NAD(P)-binding Rossmann-fold domains"/>
    <property type="match status" value="1"/>
</dbReference>
<reference evidence="11" key="1">
    <citation type="journal article" date="2019" name="Int. J. Syst. Evol. Microbiol.">
        <title>The Global Catalogue of Microorganisms (GCM) 10K type strain sequencing project: providing services to taxonomists for standard genome sequencing and annotation.</title>
        <authorList>
            <consortium name="The Broad Institute Genomics Platform"/>
            <consortium name="The Broad Institute Genome Sequencing Center for Infectious Disease"/>
            <person name="Wu L."/>
            <person name="Ma J."/>
        </authorList>
    </citation>
    <scope>NUCLEOTIDE SEQUENCE [LARGE SCALE GENOMIC DNA]</scope>
    <source>
        <strain evidence="11">JCM 11574</strain>
    </source>
</reference>
<keyword evidence="6" id="KW-0560">Oxidoreductase</keyword>
<proteinExistence type="inferred from homology"/>
<feature type="compositionally biased region" description="Basic and acidic residues" evidence="8">
    <location>
        <begin position="283"/>
        <end position="298"/>
    </location>
</feature>
<feature type="region of interest" description="Disordered" evidence="8">
    <location>
        <begin position="263"/>
        <end position="396"/>
    </location>
</feature>
<dbReference type="Pfam" id="PF08240">
    <property type="entry name" value="ADH_N"/>
    <property type="match status" value="1"/>
</dbReference>
<dbReference type="InterPro" id="IPR011032">
    <property type="entry name" value="GroES-like_sf"/>
</dbReference>
<evidence type="ECO:0000256" key="6">
    <source>
        <dbReference type="ARBA" id="ARBA00023002"/>
    </source>
</evidence>
<dbReference type="InterPro" id="IPR013154">
    <property type="entry name" value="ADH-like_N"/>
</dbReference>
<accession>A0ABP6NRK9</accession>
<dbReference type="SMART" id="SM00829">
    <property type="entry name" value="PKS_ER"/>
    <property type="match status" value="1"/>
</dbReference>
<evidence type="ECO:0000256" key="7">
    <source>
        <dbReference type="RuleBase" id="RU361277"/>
    </source>
</evidence>
<evidence type="ECO:0000256" key="3">
    <source>
        <dbReference type="ARBA" id="ARBA00013190"/>
    </source>
</evidence>
<dbReference type="SUPFAM" id="SSF50129">
    <property type="entry name" value="GroES-like"/>
    <property type="match status" value="1"/>
</dbReference>
<dbReference type="PANTHER" id="PTHR42940:SF7">
    <property type="entry name" value="ALCOHOL DEHYDROGENASE-LIKE N-TERMINAL DOMAIN-CONTAINING PROTEIN"/>
    <property type="match status" value="1"/>
</dbReference>
<dbReference type="Pfam" id="PF00107">
    <property type="entry name" value="ADH_zinc_N"/>
    <property type="match status" value="1"/>
</dbReference>
<evidence type="ECO:0000256" key="2">
    <source>
        <dbReference type="ARBA" id="ARBA00008072"/>
    </source>
</evidence>
<sequence>MDTCRVAQATAPNGTLHLTEREVPRPGAGQVRIAVEACGVCHTDALFVSGALPGVSFPEVPGHEIAGHIEELGAGSEDHGWRVGDRVAVGWFGGSCGHCTSCRKGDFVLCADLKVPGRAYDGGFADKVIAPVDALARIPDALSATDAGPMACAGVTVFNGLRQSSARPGDLVAVLGLGGLGHLGVRFAAAMGFETVAIARGAEKAGFARQLGAHHYVDSTSGTPVAESLQSLGGARAVLATAGNSEAITATVIRQEGLRTNITLVPAGGRPGDRQNPGPYIPERPDTPVRTTGDERRERRTHPCHRRRWHGRRSRKQGPRPCACERCAGEGPGASRRRAGRGATGPGRGGGGGRRPHARRRRGRRTLGLPPRLLRDGRVSHVPGGRHHGRGGRPGG</sequence>
<dbReference type="InterPro" id="IPR020843">
    <property type="entry name" value="ER"/>
</dbReference>
<comment type="cofactor">
    <cofactor evidence="1 7">
        <name>Zn(2+)</name>
        <dbReference type="ChEBI" id="CHEBI:29105"/>
    </cofactor>
</comment>
<dbReference type="PANTHER" id="PTHR42940">
    <property type="entry name" value="ALCOHOL DEHYDROGENASE 1-RELATED"/>
    <property type="match status" value="1"/>
</dbReference>
<keyword evidence="11" id="KW-1185">Reference proteome</keyword>
<evidence type="ECO:0000256" key="1">
    <source>
        <dbReference type="ARBA" id="ARBA00001947"/>
    </source>
</evidence>
<feature type="domain" description="Enoyl reductase (ER)" evidence="9">
    <location>
        <begin position="14"/>
        <end position="318"/>
    </location>
</feature>
<dbReference type="InterPro" id="IPR002328">
    <property type="entry name" value="ADH_Zn_CS"/>
</dbReference>
<evidence type="ECO:0000259" key="9">
    <source>
        <dbReference type="SMART" id="SM00829"/>
    </source>
</evidence>
<gene>
    <name evidence="10" type="ORF">GCM10010521_50450</name>
</gene>
<dbReference type="PROSITE" id="PS00059">
    <property type="entry name" value="ADH_ZINC"/>
    <property type="match status" value="1"/>
</dbReference>
<feature type="compositionally biased region" description="Basic residues" evidence="8">
    <location>
        <begin position="384"/>
        <end position="396"/>
    </location>
</feature>
<feature type="compositionally biased region" description="Basic residues" evidence="8">
    <location>
        <begin position="299"/>
        <end position="318"/>
    </location>
</feature>
<dbReference type="EC" id="1.1.1.1" evidence="3"/>
<organism evidence="10 11">
    <name type="scientific">Streptomyces rameus</name>
    <dbReference type="NCBI Taxonomy" id="68261"/>
    <lineage>
        <taxon>Bacteria</taxon>
        <taxon>Bacillati</taxon>
        <taxon>Actinomycetota</taxon>
        <taxon>Actinomycetes</taxon>
        <taxon>Kitasatosporales</taxon>
        <taxon>Streptomycetaceae</taxon>
        <taxon>Streptomyces</taxon>
    </lineage>
</organism>
<evidence type="ECO:0000313" key="10">
    <source>
        <dbReference type="EMBL" id="GAA3156316.1"/>
    </source>
</evidence>
<dbReference type="EMBL" id="BAAAVM010000085">
    <property type="protein sequence ID" value="GAA3156316.1"/>
    <property type="molecule type" value="Genomic_DNA"/>
</dbReference>
<protein>
    <recommendedName>
        <fullName evidence="3">alcohol dehydrogenase</fullName>
        <ecNumber evidence="3">1.1.1.1</ecNumber>
    </recommendedName>
</protein>
<comment type="similarity">
    <text evidence="2 7">Belongs to the zinc-containing alcohol dehydrogenase family.</text>
</comment>
<evidence type="ECO:0000313" key="11">
    <source>
        <dbReference type="Proteomes" id="UP001500893"/>
    </source>
</evidence>